<dbReference type="InterPro" id="IPR027791">
    <property type="entry name" value="Galactosyl_T_C"/>
</dbReference>
<protein>
    <submittedName>
        <fullName evidence="4">Glycosyltransferase family 2 protein</fullName>
    </submittedName>
</protein>
<dbReference type="CDD" id="cd06420">
    <property type="entry name" value="GT2_Chondriotin_Pol_N"/>
    <property type="match status" value="1"/>
</dbReference>
<proteinExistence type="predicted"/>
<keyword evidence="5" id="KW-1185">Reference proteome</keyword>
<dbReference type="RefSeq" id="WP_219797133.1">
    <property type="nucleotide sequence ID" value="NZ_CP080095.1"/>
</dbReference>
<dbReference type="PANTHER" id="PTHR43685">
    <property type="entry name" value="GLYCOSYLTRANSFERASE"/>
    <property type="match status" value="1"/>
</dbReference>
<evidence type="ECO:0000256" key="1">
    <source>
        <dbReference type="ARBA" id="ARBA00022679"/>
    </source>
</evidence>
<gene>
    <name evidence="4" type="ORF">KZJ38_16120</name>
</gene>
<dbReference type="InterPro" id="IPR001173">
    <property type="entry name" value="Glyco_trans_2-like"/>
</dbReference>
<name>A0ABX8UHP3_9BURK</name>
<keyword evidence="1" id="KW-0808">Transferase</keyword>
<dbReference type="InterPro" id="IPR029044">
    <property type="entry name" value="Nucleotide-diphossugar_trans"/>
</dbReference>
<organism evidence="4 5">
    <name type="scientific">Paraburkholderia edwinii</name>
    <dbReference type="NCBI Taxonomy" id="2861782"/>
    <lineage>
        <taxon>Bacteria</taxon>
        <taxon>Pseudomonadati</taxon>
        <taxon>Pseudomonadota</taxon>
        <taxon>Betaproteobacteria</taxon>
        <taxon>Burkholderiales</taxon>
        <taxon>Burkholderiaceae</taxon>
        <taxon>Paraburkholderia</taxon>
    </lineage>
</organism>
<dbReference type="PANTHER" id="PTHR43685:SF3">
    <property type="entry name" value="SLR2126 PROTEIN"/>
    <property type="match status" value="1"/>
</dbReference>
<dbReference type="Proteomes" id="UP000826462">
    <property type="component" value="Chromosome 1"/>
</dbReference>
<dbReference type="Pfam" id="PF00535">
    <property type="entry name" value="Glycos_transf_2"/>
    <property type="match status" value="1"/>
</dbReference>
<dbReference type="InterPro" id="IPR050834">
    <property type="entry name" value="Glycosyltransf_2"/>
</dbReference>
<feature type="domain" description="Galactosyltransferase C-terminal" evidence="3">
    <location>
        <begin position="185"/>
        <end position="229"/>
    </location>
</feature>
<feature type="domain" description="Glycosyltransferase 2-like" evidence="2">
    <location>
        <begin position="12"/>
        <end position="158"/>
    </location>
</feature>
<evidence type="ECO:0000259" key="2">
    <source>
        <dbReference type="Pfam" id="PF00535"/>
    </source>
</evidence>
<dbReference type="SUPFAM" id="SSF53448">
    <property type="entry name" value="Nucleotide-diphospho-sugar transferases"/>
    <property type="match status" value="1"/>
</dbReference>
<dbReference type="EMBL" id="CP080095">
    <property type="protein sequence ID" value="QYD67837.1"/>
    <property type="molecule type" value="Genomic_DNA"/>
</dbReference>
<dbReference type="Pfam" id="PF02709">
    <property type="entry name" value="Glyco_transf_7C"/>
    <property type="match status" value="1"/>
</dbReference>
<evidence type="ECO:0000313" key="5">
    <source>
        <dbReference type="Proteomes" id="UP000826462"/>
    </source>
</evidence>
<evidence type="ECO:0000313" key="4">
    <source>
        <dbReference type="EMBL" id="QYD67837.1"/>
    </source>
</evidence>
<evidence type="ECO:0000259" key="3">
    <source>
        <dbReference type="Pfam" id="PF02709"/>
    </source>
</evidence>
<dbReference type="Gene3D" id="3.90.550.10">
    <property type="entry name" value="Spore Coat Polysaccharide Biosynthesis Protein SpsA, Chain A"/>
    <property type="match status" value="1"/>
</dbReference>
<accession>A0ABX8UHP3</accession>
<reference evidence="4 5" key="1">
    <citation type="submission" date="2021-07" db="EMBL/GenBank/DDBJ databases">
        <title>Paraburkholderia edwinii protects Aspergillus sp. from phenazines by acting as a toxin sponge.</title>
        <authorList>
            <person name="Dahlstrom K.M."/>
            <person name="Newman D.K."/>
        </authorList>
    </citation>
    <scope>NUCLEOTIDE SEQUENCE [LARGE SCALE GENOMIC DNA]</scope>
    <source>
        <strain evidence="4 5">Pe01</strain>
    </source>
</reference>
<sequence>MTQIIKSTDLMTVVITTYNRPDALQLVLDGCFAQTDRNFEIVIADDGSGAPTRDMIEHMALRAPVPVTHVWQADEGFRAAASRNKGIARARGQYVIFLDGDCVPQRDFIARHRALAAPRTVVTGSRILLGQKLTEAALARRLPIYQLSAGFWWRQRAAGQINKLLPLFTRVPDIAQRRVKGFVWRGIKTCNLAAWRSDLEAINGFDETFTGWGHEDADLVVRLHNAGVARKNGFYATEVLHLWHPHEARDREKQNQDRVIARLAQGTTRAERGLHQAEHVLEPNQPADVIDTPSLVEQ</sequence>